<keyword evidence="1" id="KW-0812">Transmembrane</keyword>
<protein>
    <submittedName>
        <fullName evidence="2">Uncharacterized protein</fullName>
    </submittedName>
</protein>
<organism evidence="2 3">
    <name type="scientific">Palleronia aestuarii</name>
    <dbReference type="NCBI Taxonomy" id="568105"/>
    <lineage>
        <taxon>Bacteria</taxon>
        <taxon>Pseudomonadati</taxon>
        <taxon>Pseudomonadota</taxon>
        <taxon>Alphaproteobacteria</taxon>
        <taxon>Rhodobacterales</taxon>
        <taxon>Roseobacteraceae</taxon>
        <taxon>Palleronia</taxon>
    </lineage>
</organism>
<sequence length="49" mass="5429">MLVKKPVKVVAVALVARMALTVWAFVMIIELMASHRSLDRGNSYRAMPG</sequence>
<evidence type="ECO:0000313" key="3">
    <source>
        <dbReference type="Proteomes" id="UP000248916"/>
    </source>
</evidence>
<evidence type="ECO:0000313" key="2">
    <source>
        <dbReference type="EMBL" id="PZX10853.1"/>
    </source>
</evidence>
<name>A0A2W7MTI2_9RHOB</name>
<keyword evidence="3" id="KW-1185">Reference proteome</keyword>
<reference evidence="2 3" key="1">
    <citation type="submission" date="2018-06" db="EMBL/GenBank/DDBJ databases">
        <title>Genomic Encyclopedia of Archaeal and Bacterial Type Strains, Phase II (KMG-II): from individual species to whole genera.</title>
        <authorList>
            <person name="Goeker M."/>
        </authorList>
    </citation>
    <scope>NUCLEOTIDE SEQUENCE [LARGE SCALE GENOMIC DNA]</scope>
    <source>
        <strain evidence="2 3">DSM 22009</strain>
    </source>
</reference>
<dbReference type="AlphaFoldDB" id="A0A2W7MTI2"/>
<dbReference type="EMBL" id="QKZL01000040">
    <property type="protein sequence ID" value="PZX10853.1"/>
    <property type="molecule type" value="Genomic_DNA"/>
</dbReference>
<comment type="caution">
    <text evidence="2">The sequence shown here is derived from an EMBL/GenBank/DDBJ whole genome shotgun (WGS) entry which is preliminary data.</text>
</comment>
<evidence type="ECO:0000256" key="1">
    <source>
        <dbReference type="SAM" id="Phobius"/>
    </source>
</evidence>
<accession>A0A2W7MTI2</accession>
<dbReference type="Proteomes" id="UP000248916">
    <property type="component" value="Unassembled WGS sequence"/>
</dbReference>
<gene>
    <name evidence="2" type="ORF">LX81_04137</name>
</gene>
<dbReference type="RefSeq" id="WP_170134067.1">
    <property type="nucleotide sequence ID" value="NZ_QKZL01000040.1"/>
</dbReference>
<proteinExistence type="predicted"/>
<keyword evidence="1" id="KW-0472">Membrane</keyword>
<keyword evidence="1" id="KW-1133">Transmembrane helix</keyword>
<feature type="transmembrane region" description="Helical" evidence="1">
    <location>
        <begin position="12"/>
        <end position="33"/>
    </location>
</feature>